<comment type="function">
    <text evidence="1">Probable oxidoreductase that may play a role as regulator of mitochondrial function.</text>
</comment>
<feature type="domain" description="Amine oxidase" evidence="5">
    <location>
        <begin position="37"/>
        <end position="359"/>
    </location>
</feature>
<dbReference type="GO" id="GO:0016491">
    <property type="term" value="F:oxidoreductase activity"/>
    <property type="evidence" value="ECO:0007669"/>
    <property type="project" value="InterPro"/>
</dbReference>
<comment type="subunit">
    <text evidence="2">Interacts with COX5B; this interaction may contribute to localize PYROXD2 to the inner face of the inner mitochondrial membrane.</text>
</comment>
<evidence type="ECO:0000313" key="7">
    <source>
        <dbReference type="Proteomes" id="UP000465302"/>
    </source>
</evidence>
<evidence type="ECO:0000256" key="2">
    <source>
        <dbReference type="ARBA" id="ARBA00038825"/>
    </source>
</evidence>
<comment type="caution">
    <text evidence="6">The sequence shown here is derived from an EMBL/GenBank/DDBJ whole genome shotgun (WGS) entry which is preliminary data.</text>
</comment>
<dbReference type="Pfam" id="PF01593">
    <property type="entry name" value="Amino_oxidase"/>
    <property type="match status" value="1"/>
</dbReference>
<dbReference type="EMBL" id="BLKS01000001">
    <property type="protein sequence ID" value="GFG52063.1"/>
    <property type="molecule type" value="Genomic_DNA"/>
</dbReference>
<gene>
    <name evidence="6" type="ORF">MAGR_35040</name>
</gene>
<proteinExistence type="predicted"/>
<dbReference type="InterPro" id="IPR002937">
    <property type="entry name" value="Amino_oxidase"/>
</dbReference>
<dbReference type="InterPro" id="IPR036188">
    <property type="entry name" value="FAD/NAD-bd_sf"/>
</dbReference>
<evidence type="ECO:0000256" key="3">
    <source>
        <dbReference type="ARBA" id="ARBA00040298"/>
    </source>
</evidence>
<protein>
    <recommendedName>
        <fullName evidence="3">Pyridine nucleotide-disulfide oxidoreductase domain-containing protein 2</fullName>
    </recommendedName>
</protein>
<evidence type="ECO:0000256" key="1">
    <source>
        <dbReference type="ARBA" id="ARBA00037217"/>
    </source>
</evidence>
<evidence type="ECO:0000259" key="5">
    <source>
        <dbReference type="Pfam" id="PF01593"/>
    </source>
</evidence>
<organism evidence="6 7">
    <name type="scientific">Mycolicibacterium agri</name>
    <name type="common">Mycobacterium agri</name>
    <dbReference type="NCBI Taxonomy" id="36811"/>
    <lineage>
        <taxon>Bacteria</taxon>
        <taxon>Bacillati</taxon>
        <taxon>Actinomycetota</taxon>
        <taxon>Actinomycetes</taxon>
        <taxon>Mycobacteriales</taxon>
        <taxon>Mycobacteriaceae</taxon>
        <taxon>Mycolicibacterium</taxon>
    </lineage>
</organism>
<dbReference type="Gene3D" id="3.50.50.60">
    <property type="entry name" value="FAD/NAD(P)-binding domain"/>
    <property type="match status" value="2"/>
</dbReference>
<dbReference type="AlphaFoldDB" id="A0A7I9W304"/>
<evidence type="ECO:0000313" key="6">
    <source>
        <dbReference type="EMBL" id="GFG52063.1"/>
    </source>
</evidence>
<dbReference type="PANTHER" id="PTHR10668:SF103">
    <property type="entry name" value="PYRIDINE NUCLEOTIDE-DISULFIDE OXIDOREDUCTASE DOMAIN-CONTAINING PROTEIN 2"/>
    <property type="match status" value="1"/>
</dbReference>
<accession>A0A7I9W304</accession>
<reference evidence="6 7" key="1">
    <citation type="journal article" date="2019" name="Emerg. Microbes Infect.">
        <title>Comprehensive subspecies identification of 175 nontuberculous mycobacteria species based on 7547 genomic profiles.</title>
        <authorList>
            <person name="Matsumoto Y."/>
            <person name="Kinjo T."/>
            <person name="Motooka D."/>
            <person name="Nabeya D."/>
            <person name="Jung N."/>
            <person name="Uechi K."/>
            <person name="Horii T."/>
            <person name="Iida T."/>
            <person name="Fujita J."/>
            <person name="Nakamura S."/>
        </authorList>
    </citation>
    <scope>NUCLEOTIDE SEQUENCE [LARGE SCALE GENOMIC DNA]</scope>
    <source>
        <strain evidence="6 7">JCM 6377</strain>
    </source>
</reference>
<dbReference type="Proteomes" id="UP000465302">
    <property type="component" value="Unassembled WGS sequence"/>
</dbReference>
<name>A0A7I9W304_MYCAG</name>
<dbReference type="SUPFAM" id="SSF51905">
    <property type="entry name" value="FAD/NAD(P)-binding domain"/>
    <property type="match status" value="1"/>
</dbReference>
<sequence length="528" mass="55815">MDGRKTVTSTSSGPSSNQASDQPVSDIVVVGGGHNALVCGAYLAEAGLTVTVLEGRDVLGGNTVTEELTLPGWHHDSCSTAHVVLQSNPLIRDDELGLISRYGLKYIVTDPAVVFPLDDGDLLTVHPKLADTAAEFARFSRADADALVAMIDEWNAGQRTAHAYFSAGLPLPDEPWAHSYEQLRQRSAWEVVSSTFEHPVTRRVMAWMSFATIQPPQRPGTGALPAAIMAGRLAYGWATPLGGSGALPNALAAHIIDHGGTVETSAWVTSFLTEHGRCVGVRTADGREFRADRAVVAGSHLRELRAMLDTPSAVADEAARRWRPGIPLFAVHFALKADARYRSDGGPLTSAAGGLGSPDGLLRQVAGLSAGHVETNDPWLLMMSSTAVDPDRAPGGTFKFLTVAPMLYDGREWSQTDAMAYAQVLLGIARRHVDGIDDADILAVRPESPTSLAAHNLSNIGGSCHGGEFALDDGTVIPGWLDYRTDIPGLYLTGSTSHPGGSVSGRPGRNTARTVLADLGMPAPMSTP</sequence>
<feature type="region of interest" description="Disordered" evidence="4">
    <location>
        <begin position="1"/>
        <end position="23"/>
    </location>
</feature>
<dbReference type="PANTHER" id="PTHR10668">
    <property type="entry name" value="PHYTOENE DEHYDROGENASE"/>
    <property type="match status" value="1"/>
</dbReference>
<evidence type="ECO:0000256" key="4">
    <source>
        <dbReference type="SAM" id="MobiDB-lite"/>
    </source>
</evidence>